<dbReference type="InterPro" id="IPR036086">
    <property type="entry name" value="ParB/Sulfiredoxin_sf"/>
</dbReference>
<dbReference type="Proteomes" id="UP000826300">
    <property type="component" value="Plasmid unnamed3"/>
</dbReference>
<dbReference type="Pfam" id="PF02195">
    <property type="entry name" value="ParB_N"/>
    <property type="match status" value="1"/>
</dbReference>
<accession>A0A8G0ZZX3</accession>
<geneLocation type="plasmid" evidence="3 4">
    <name>unnamed3</name>
</geneLocation>
<dbReference type="RefSeq" id="WP_220664826.1">
    <property type="nucleotide sequence ID" value="NZ_CP069373.1"/>
</dbReference>
<name>A0A8G0ZZX3_9RHOB</name>
<organism evidence="3 4">
    <name type="scientific">Neotabrizicola shimadae</name>
    <dbReference type="NCBI Taxonomy" id="2807096"/>
    <lineage>
        <taxon>Bacteria</taxon>
        <taxon>Pseudomonadati</taxon>
        <taxon>Pseudomonadota</taxon>
        <taxon>Alphaproteobacteria</taxon>
        <taxon>Rhodobacterales</taxon>
        <taxon>Paracoccaceae</taxon>
        <taxon>Neotabrizicola</taxon>
    </lineage>
</organism>
<evidence type="ECO:0000313" key="4">
    <source>
        <dbReference type="Proteomes" id="UP000826300"/>
    </source>
</evidence>
<dbReference type="Gene3D" id="3.90.1530.30">
    <property type="match status" value="1"/>
</dbReference>
<dbReference type="PANTHER" id="PTHR33375:SF1">
    <property type="entry name" value="CHROMOSOME-PARTITIONING PROTEIN PARB-RELATED"/>
    <property type="match status" value="1"/>
</dbReference>
<dbReference type="EMBL" id="CP069373">
    <property type="protein sequence ID" value="QYZ72263.1"/>
    <property type="molecule type" value="Genomic_DNA"/>
</dbReference>
<feature type="domain" description="ParB-like N-terminal" evidence="2">
    <location>
        <begin position="81"/>
        <end position="180"/>
    </location>
</feature>
<dbReference type="SMART" id="SM00470">
    <property type="entry name" value="ParB"/>
    <property type="match status" value="1"/>
</dbReference>
<dbReference type="AlphaFoldDB" id="A0A8G0ZZX3"/>
<evidence type="ECO:0000259" key="2">
    <source>
        <dbReference type="SMART" id="SM00470"/>
    </source>
</evidence>
<sequence length="365" mass="38818">MAKRRRLTPAQSDYLGAPGVLETKAWGAPPVRPGLEASAIAPPPIAPPPIAQVAGEASAVAALAEVSGALAAARAEGRLVQRLALDAVEIDYLVRDRLGIDAEEMAALMESIRLHGQRTPIEVTETAPGRYGLISGWRRLTALRQLAEETGEARFDTVLALLRRPETAGAAYVAMVEENEIRLGLSYYERARITGRAVEQGVFADDRSALQALFAAASRAKRSKIGSFLRIWRALDGSLRFPAAIPERLGLALAARLDADPDFPGQLLRDLGARSAATAEEELARLAAALEAPAPPPGAAPRPVASPTPDPVPRPAPPDPGTREIRPGVFLRVEGGFTRPVLIVAGPAVDPAFRERLEAWLANPD</sequence>
<keyword evidence="4" id="KW-1185">Reference proteome</keyword>
<gene>
    <name evidence="3" type="ORF">JO391_21240</name>
</gene>
<evidence type="ECO:0000313" key="3">
    <source>
        <dbReference type="EMBL" id="QYZ72263.1"/>
    </source>
</evidence>
<dbReference type="KEGG" id="nsm:JO391_21240"/>
<dbReference type="CDD" id="cd16405">
    <property type="entry name" value="RepB_like_N"/>
    <property type="match status" value="1"/>
</dbReference>
<dbReference type="InterPro" id="IPR037972">
    <property type="entry name" value="RepB_N"/>
</dbReference>
<proteinExistence type="predicted"/>
<keyword evidence="3" id="KW-0614">Plasmid</keyword>
<dbReference type="GO" id="GO:0007059">
    <property type="term" value="P:chromosome segregation"/>
    <property type="evidence" value="ECO:0007669"/>
    <property type="project" value="TreeGrafter"/>
</dbReference>
<feature type="compositionally biased region" description="Pro residues" evidence="1">
    <location>
        <begin position="293"/>
        <end position="320"/>
    </location>
</feature>
<dbReference type="GO" id="GO:0005694">
    <property type="term" value="C:chromosome"/>
    <property type="evidence" value="ECO:0007669"/>
    <property type="project" value="TreeGrafter"/>
</dbReference>
<dbReference type="InterPro" id="IPR003115">
    <property type="entry name" value="ParB_N"/>
</dbReference>
<feature type="region of interest" description="Disordered" evidence="1">
    <location>
        <begin position="292"/>
        <end position="327"/>
    </location>
</feature>
<protein>
    <submittedName>
        <fullName evidence="3">ParB N-terminal domain-containing protein</fullName>
    </submittedName>
</protein>
<reference evidence="3" key="1">
    <citation type="submission" date="2021-02" db="EMBL/GenBank/DDBJ databases">
        <title>Rhodobacter shimadae sp. nov., an aerobic anoxygenic phototrophic bacterium isolated from a hot spring.</title>
        <authorList>
            <person name="Muramatsu S."/>
            <person name="Haruta S."/>
            <person name="Hirose S."/>
            <person name="Hanada S."/>
        </authorList>
    </citation>
    <scope>NUCLEOTIDE SEQUENCE</scope>
    <source>
        <strain evidence="3">N10</strain>
        <plasmid evidence="3">unnamed3</plasmid>
    </source>
</reference>
<dbReference type="PANTHER" id="PTHR33375">
    <property type="entry name" value="CHROMOSOME-PARTITIONING PROTEIN PARB-RELATED"/>
    <property type="match status" value="1"/>
</dbReference>
<evidence type="ECO:0000256" key="1">
    <source>
        <dbReference type="SAM" id="MobiDB-lite"/>
    </source>
</evidence>
<dbReference type="SUPFAM" id="SSF110849">
    <property type="entry name" value="ParB/Sulfiredoxin"/>
    <property type="match status" value="1"/>
</dbReference>
<dbReference type="InterPro" id="IPR050336">
    <property type="entry name" value="Chromosome_partition/occlusion"/>
</dbReference>